<dbReference type="Proteomes" id="UP000735302">
    <property type="component" value="Unassembled WGS sequence"/>
</dbReference>
<evidence type="ECO:0000313" key="2">
    <source>
        <dbReference type="Proteomes" id="UP000735302"/>
    </source>
</evidence>
<gene>
    <name evidence="1" type="ORF">PoB_004938800</name>
</gene>
<sequence length="113" mass="13305">MTMIEEKYLQYLQSHYADFYNPSYQTYKLKAKLQKHFGERIQFWQLNYGSELAYSSELPKGAVVETAFEVASSDERRLQEAALVLRRVIRMEAENLTFAFIVCLRFGLQGIFM</sequence>
<organism evidence="1 2">
    <name type="scientific">Plakobranchus ocellatus</name>
    <dbReference type="NCBI Taxonomy" id="259542"/>
    <lineage>
        <taxon>Eukaryota</taxon>
        <taxon>Metazoa</taxon>
        <taxon>Spiralia</taxon>
        <taxon>Lophotrochozoa</taxon>
        <taxon>Mollusca</taxon>
        <taxon>Gastropoda</taxon>
        <taxon>Heterobranchia</taxon>
        <taxon>Euthyneura</taxon>
        <taxon>Panpulmonata</taxon>
        <taxon>Sacoglossa</taxon>
        <taxon>Placobranchoidea</taxon>
        <taxon>Plakobranchidae</taxon>
        <taxon>Plakobranchus</taxon>
    </lineage>
</organism>
<name>A0AAV4BTF6_9GAST</name>
<protein>
    <submittedName>
        <fullName evidence="1">Uncharacterized protein</fullName>
    </submittedName>
</protein>
<evidence type="ECO:0000313" key="1">
    <source>
        <dbReference type="EMBL" id="GFO22883.1"/>
    </source>
</evidence>
<comment type="caution">
    <text evidence="1">The sequence shown here is derived from an EMBL/GenBank/DDBJ whole genome shotgun (WGS) entry which is preliminary data.</text>
</comment>
<proteinExistence type="predicted"/>
<dbReference type="EMBL" id="BLXT01005456">
    <property type="protein sequence ID" value="GFO22883.1"/>
    <property type="molecule type" value="Genomic_DNA"/>
</dbReference>
<keyword evidence="2" id="KW-1185">Reference proteome</keyword>
<dbReference type="AlphaFoldDB" id="A0AAV4BTF6"/>
<accession>A0AAV4BTF6</accession>
<reference evidence="1 2" key="1">
    <citation type="journal article" date="2021" name="Elife">
        <title>Chloroplast acquisition without the gene transfer in kleptoplastic sea slugs, Plakobranchus ocellatus.</title>
        <authorList>
            <person name="Maeda T."/>
            <person name="Takahashi S."/>
            <person name="Yoshida T."/>
            <person name="Shimamura S."/>
            <person name="Takaki Y."/>
            <person name="Nagai Y."/>
            <person name="Toyoda A."/>
            <person name="Suzuki Y."/>
            <person name="Arimoto A."/>
            <person name="Ishii H."/>
            <person name="Satoh N."/>
            <person name="Nishiyama T."/>
            <person name="Hasebe M."/>
            <person name="Maruyama T."/>
            <person name="Minagawa J."/>
            <person name="Obokata J."/>
            <person name="Shigenobu S."/>
        </authorList>
    </citation>
    <scope>NUCLEOTIDE SEQUENCE [LARGE SCALE GENOMIC DNA]</scope>
</reference>